<comment type="caution">
    <text evidence="1">The sequence shown here is derived from an EMBL/GenBank/DDBJ whole genome shotgun (WGS) entry which is preliminary data.</text>
</comment>
<dbReference type="Proteomes" id="UP000178114">
    <property type="component" value="Unassembled WGS sequence"/>
</dbReference>
<dbReference type="STRING" id="1798351.A2930_00560"/>
<organism evidence="1 2">
    <name type="scientific">Candidatus Giovannonibacteria bacterium RIFCSPLOWO2_01_FULL_45_34</name>
    <dbReference type="NCBI Taxonomy" id="1798351"/>
    <lineage>
        <taxon>Bacteria</taxon>
        <taxon>Candidatus Giovannoniibacteriota</taxon>
    </lineage>
</organism>
<sequence>MKDWLNAILESSAKSAKNAADALTALCDIMKQANEEDFQENINWLKNNIENYWQNRHDLDSFMLATFLMACKASGDTELAERVDKFEADMATEAARAHFLRTQKLPEA</sequence>
<dbReference type="EMBL" id="MFID01000012">
    <property type="protein sequence ID" value="OGF81352.1"/>
    <property type="molecule type" value="Genomic_DNA"/>
</dbReference>
<protein>
    <submittedName>
        <fullName evidence="1">Uncharacterized protein</fullName>
    </submittedName>
</protein>
<gene>
    <name evidence="1" type="ORF">A2930_00560</name>
</gene>
<proteinExistence type="predicted"/>
<accession>A0A1F5X0D6</accession>
<reference evidence="1 2" key="1">
    <citation type="journal article" date="2016" name="Nat. Commun.">
        <title>Thousands of microbial genomes shed light on interconnected biogeochemical processes in an aquifer system.</title>
        <authorList>
            <person name="Anantharaman K."/>
            <person name="Brown C.T."/>
            <person name="Hug L.A."/>
            <person name="Sharon I."/>
            <person name="Castelle C.J."/>
            <person name="Probst A.J."/>
            <person name="Thomas B.C."/>
            <person name="Singh A."/>
            <person name="Wilkins M.J."/>
            <person name="Karaoz U."/>
            <person name="Brodie E.L."/>
            <person name="Williams K.H."/>
            <person name="Hubbard S.S."/>
            <person name="Banfield J.F."/>
        </authorList>
    </citation>
    <scope>NUCLEOTIDE SEQUENCE [LARGE SCALE GENOMIC DNA]</scope>
</reference>
<dbReference type="AlphaFoldDB" id="A0A1F5X0D6"/>
<name>A0A1F5X0D6_9BACT</name>
<evidence type="ECO:0000313" key="2">
    <source>
        <dbReference type="Proteomes" id="UP000178114"/>
    </source>
</evidence>
<evidence type="ECO:0000313" key="1">
    <source>
        <dbReference type="EMBL" id="OGF81352.1"/>
    </source>
</evidence>